<evidence type="ECO:0000313" key="2">
    <source>
        <dbReference type="Proteomes" id="UP000243468"/>
    </source>
</evidence>
<dbReference type="STRING" id="1226327.SAMN05421732_11089"/>
<dbReference type="EMBL" id="FMYO01000010">
    <property type="protein sequence ID" value="SDC68004.1"/>
    <property type="molecule type" value="Genomic_DNA"/>
</dbReference>
<dbReference type="AlphaFoldDB" id="A0A1G6NKW6"/>
<proteinExistence type="predicted"/>
<gene>
    <name evidence="1" type="ORF">SAMN05421732_11089</name>
</gene>
<name>A0A1G6NKW6_9GAMM</name>
<keyword evidence="2" id="KW-1185">Reference proteome</keyword>
<protein>
    <submittedName>
        <fullName evidence="1">Uncharacterized protein</fullName>
    </submittedName>
</protein>
<accession>A0A1G6NKW6</accession>
<reference evidence="2" key="1">
    <citation type="submission" date="2016-09" db="EMBL/GenBank/DDBJ databases">
        <authorList>
            <person name="Varghese N."/>
            <person name="Submissions S."/>
        </authorList>
    </citation>
    <scope>NUCLEOTIDE SEQUENCE [LARGE SCALE GENOMIC DNA]</scope>
    <source>
        <strain evidence="2">ANC 4667</strain>
    </source>
</reference>
<organism evidence="1 2">
    <name type="scientific">Acinetobacter kookii</name>
    <dbReference type="NCBI Taxonomy" id="1226327"/>
    <lineage>
        <taxon>Bacteria</taxon>
        <taxon>Pseudomonadati</taxon>
        <taxon>Pseudomonadota</taxon>
        <taxon>Gammaproteobacteria</taxon>
        <taxon>Moraxellales</taxon>
        <taxon>Moraxellaceae</taxon>
        <taxon>Acinetobacter</taxon>
    </lineage>
</organism>
<sequence>MLIKLAMVSLFILIGLANYYLTKSFWCHEGVWGKDVHEQ</sequence>
<evidence type="ECO:0000313" key="1">
    <source>
        <dbReference type="EMBL" id="SDC68004.1"/>
    </source>
</evidence>
<dbReference type="Proteomes" id="UP000243468">
    <property type="component" value="Unassembled WGS sequence"/>
</dbReference>